<dbReference type="PANTHER" id="PTHR31175:SF104">
    <property type="entry name" value="SAUR-LIKE AUXIN-RESPONSIVE FAMILY PROTEIN"/>
    <property type="match status" value="1"/>
</dbReference>
<comment type="caution">
    <text evidence="4">The sequence shown here is derived from an EMBL/GenBank/DDBJ whole genome shotgun (WGS) entry which is preliminary data.</text>
</comment>
<reference evidence="4" key="1">
    <citation type="journal article" date="2022" name="Plant J.">
        <title>Strategies of tolerance reflected in two North American maple genomes.</title>
        <authorList>
            <person name="McEvoy S.L."/>
            <person name="Sezen U.U."/>
            <person name="Trouern-Trend A."/>
            <person name="McMahon S.M."/>
            <person name="Schaberg P.G."/>
            <person name="Yang J."/>
            <person name="Wegrzyn J.L."/>
            <person name="Swenson N.G."/>
        </authorList>
    </citation>
    <scope>NUCLEOTIDE SEQUENCE</scope>
    <source>
        <strain evidence="4">91603</strain>
    </source>
</reference>
<evidence type="ECO:0000256" key="2">
    <source>
        <dbReference type="ARBA" id="ARBA00022473"/>
    </source>
</evidence>
<dbReference type="Proteomes" id="UP001064489">
    <property type="component" value="Chromosome 4"/>
</dbReference>
<dbReference type="InterPro" id="IPR003676">
    <property type="entry name" value="SAUR_fam"/>
</dbReference>
<evidence type="ECO:0000256" key="3">
    <source>
        <dbReference type="ARBA" id="ARBA00022604"/>
    </source>
</evidence>
<dbReference type="GO" id="GO:0009733">
    <property type="term" value="P:response to auxin"/>
    <property type="evidence" value="ECO:0007669"/>
    <property type="project" value="InterPro"/>
</dbReference>
<accession>A0AAD5NSY0</accession>
<proteinExistence type="inferred from homology"/>
<keyword evidence="5" id="KW-1185">Reference proteome</keyword>
<evidence type="ECO:0008006" key="6">
    <source>
        <dbReference type="Google" id="ProtNLM"/>
    </source>
</evidence>
<name>A0AAD5NSY0_ACENE</name>
<reference evidence="4" key="2">
    <citation type="submission" date="2023-02" db="EMBL/GenBank/DDBJ databases">
        <authorList>
            <person name="Swenson N.G."/>
            <person name="Wegrzyn J.L."/>
            <person name="Mcevoy S.L."/>
        </authorList>
    </citation>
    <scope>NUCLEOTIDE SEQUENCE</scope>
    <source>
        <strain evidence="4">91603</strain>
        <tissue evidence="4">Leaf</tissue>
    </source>
</reference>
<sequence>MVPLEYLSRTLFIELLRITEEEYGLPSNGAITVPCDNTMFEHVISLVGKWIPEELEMALLTSIATCHQLASS</sequence>
<dbReference type="AlphaFoldDB" id="A0AAD5NSY0"/>
<dbReference type="Pfam" id="PF02519">
    <property type="entry name" value="Auxin_inducible"/>
    <property type="match status" value="1"/>
</dbReference>
<protein>
    <recommendedName>
        <fullName evidence="6">Small auxin up regulated protein</fullName>
    </recommendedName>
</protein>
<organism evidence="4 5">
    <name type="scientific">Acer negundo</name>
    <name type="common">Box elder</name>
    <dbReference type="NCBI Taxonomy" id="4023"/>
    <lineage>
        <taxon>Eukaryota</taxon>
        <taxon>Viridiplantae</taxon>
        <taxon>Streptophyta</taxon>
        <taxon>Embryophyta</taxon>
        <taxon>Tracheophyta</taxon>
        <taxon>Spermatophyta</taxon>
        <taxon>Magnoliopsida</taxon>
        <taxon>eudicotyledons</taxon>
        <taxon>Gunneridae</taxon>
        <taxon>Pentapetalae</taxon>
        <taxon>rosids</taxon>
        <taxon>malvids</taxon>
        <taxon>Sapindales</taxon>
        <taxon>Sapindaceae</taxon>
        <taxon>Hippocastanoideae</taxon>
        <taxon>Acereae</taxon>
        <taxon>Acer</taxon>
    </lineage>
</organism>
<comment type="similarity">
    <text evidence="1">Belongs to the ARG7 family.</text>
</comment>
<evidence type="ECO:0000256" key="1">
    <source>
        <dbReference type="ARBA" id="ARBA00006974"/>
    </source>
</evidence>
<evidence type="ECO:0000313" key="4">
    <source>
        <dbReference type="EMBL" id="KAI9181176.1"/>
    </source>
</evidence>
<keyword evidence="2" id="KW-0217">Developmental protein</keyword>
<keyword evidence="3" id="KW-0341">Growth regulation</keyword>
<dbReference type="EMBL" id="JAJSOW010000101">
    <property type="protein sequence ID" value="KAI9181176.1"/>
    <property type="molecule type" value="Genomic_DNA"/>
</dbReference>
<dbReference type="PANTHER" id="PTHR31175">
    <property type="entry name" value="AUXIN-RESPONSIVE FAMILY PROTEIN"/>
    <property type="match status" value="1"/>
</dbReference>
<evidence type="ECO:0000313" key="5">
    <source>
        <dbReference type="Proteomes" id="UP001064489"/>
    </source>
</evidence>
<gene>
    <name evidence="4" type="ORF">LWI28_012152</name>
</gene>